<dbReference type="PANTHER" id="PTHR43464:SF19">
    <property type="entry name" value="UBIQUINONE BIOSYNTHESIS O-METHYLTRANSFERASE, MITOCHONDRIAL"/>
    <property type="match status" value="1"/>
</dbReference>
<dbReference type="NCBIfam" id="TIGR01983">
    <property type="entry name" value="UbiG"/>
    <property type="match status" value="1"/>
</dbReference>
<dbReference type="GO" id="GO:0032259">
    <property type="term" value="P:methylation"/>
    <property type="evidence" value="ECO:0007669"/>
    <property type="project" value="UniProtKB-KW"/>
</dbReference>
<dbReference type="GO" id="GO:0005739">
    <property type="term" value="C:mitochondrion"/>
    <property type="evidence" value="ECO:0007669"/>
    <property type="project" value="TreeGrafter"/>
</dbReference>
<keyword evidence="3" id="KW-0831">Ubiquinone biosynthesis</keyword>
<dbReference type="SUPFAM" id="SSF53335">
    <property type="entry name" value="S-adenosyl-L-methionine-dependent methyltransferases"/>
    <property type="match status" value="1"/>
</dbReference>
<evidence type="ECO:0000313" key="6">
    <source>
        <dbReference type="Proteomes" id="UP000002899"/>
    </source>
</evidence>
<dbReference type="InterPro" id="IPR010233">
    <property type="entry name" value="UbiG_MeTrfase"/>
</dbReference>
<dbReference type="EMBL" id="LN871598">
    <property type="protein sequence ID" value="SJK86422.1"/>
    <property type="molecule type" value="Genomic_DNA"/>
</dbReference>
<dbReference type="RefSeq" id="XP_012649031.2">
    <property type="nucleotide sequence ID" value="XM_012793577.2"/>
</dbReference>
<keyword evidence="4" id="KW-0949">S-adenosyl-L-methionine</keyword>
<proteinExistence type="predicted"/>
<dbReference type="InterPro" id="IPR029063">
    <property type="entry name" value="SAM-dependent_MTases_sf"/>
</dbReference>
<evidence type="ECO:0000256" key="1">
    <source>
        <dbReference type="ARBA" id="ARBA00022603"/>
    </source>
</evidence>
<evidence type="ECO:0000256" key="3">
    <source>
        <dbReference type="ARBA" id="ARBA00022688"/>
    </source>
</evidence>
<name>A0A1R4ABN4_BABMR</name>
<dbReference type="Proteomes" id="UP000002899">
    <property type="component" value="Chromosome III"/>
</dbReference>
<keyword evidence="1 5" id="KW-0489">Methyltransferase</keyword>
<dbReference type="PANTHER" id="PTHR43464">
    <property type="entry name" value="METHYLTRANSFERASE"/>
    <property type="match status" value="1"/>
</dbReference>
<dbReference type="AlphaFoldDB" id="A0A1R4ABN4"/>
<organism evidence="5 6">
    <name type="scientific">Babesia microti (strain RI)</name>
    <dbReference type="NCBI Taxonomy" id="1133968"/>
    <lineage>
        <taxon>Eukaryota</taxon>
        <taxon>Sar</taxon>
        <taxon>Alveolata</taxon>
        <taxon>Apicomplexa</taxon>
        <taxon>Aconoidasida</taxon>
        <taxon>Piroplasmida</taxon>
        <taxon>Babesiidae</taxon>
        <taxon>Babesia</taxon>
    </lineage>
</organism>
<dbReference type="GeneID" id="24425062"/>
<keyword evidence="5" id="KW-0830">Ubiquinone</keyword>
<dbReference type="Pfam" id="PF13489">
    <property type="entry name" value="Methyltransf_23"/>
    <property type="match status" value="1"/>
</dbReference>
<keyword evidence="6" id="KW-1185">Reference proteome</keyword>
<reference evidence="5 6" key="3">
    <citation type="journal article" date="2016" name="Sci. Rep.">
        <title>Genome-wide diversity and gene expression profiling of Babesia microti isolates identify polymorphic genes that mediate host-pathogen interactions.</title>
        <authorList>
            <person name="Silva J.C."/>
            <person name="Cornillot E."/>
            <person name="McCracken C."/>
            <person name="Usmani-Brown S."/>
            <person name="Dwivedi A."/>
            <person name="Ifeonu O.O."/>
            <person name="Crabtree J."/>
            <person name="Gotia H.T."/>
            <person name="Virji A.Z."/>
            <person name="Reynes C."/>
            <person name="Colinge J."/>
            <person name="Kumar V."/>
            <person name="Lawres L."/>
            <person name="Pazzi J.E."/>
            <person name="Pablo J.V."/>
            <person name="Hung C."/>
            <person name="Brancato J."/>
            <person name="Kumari P."/>
            <person name="Orvis J."/>
            <person name="Tretina K."/>
            <person name="Chibucos M."/>
            <person name="Ott S."/>
            <person name="Sadzewicz L."/>
            <person name="Sengamalay N."/>
            <person name="Shetty A.C."/>
            <person name="Su Q."/>
            <person name="Tallon L."/>
            <person name="Fraser C.M."/>
            <person name="Frutos R."/>
            <person name="Molina D.M."/>
            <person name="Krause P.J."/>
            <person name="Ben Mamoun C."/>
        </authorList>
    </citation>
    <scope>NUCLEOTIDE SEQUENCE [LARGE SCALE GENOMIC DNA]</scope>
    <source>
        <strain evidence="5 6">RI</strain>
    </source>
</reference>
<reference evidence="5 6" key="2">
    <citation type="journal article" date="2013" name="PLoS ONE">
        <title>Whole genome mapping and re-organization of the nuclear and mitochondrial genomes of Babesia microti isolates.</title>
        <authorList>
            <person name="Cornillot E."/>
            <person name="Dassouli A."/>
            <person name="Garg A."/>
            <person name="Pachikara N."/>
            <person name="Randazzo S."/>
            <person name="Depoix D."/>
            <person name="Carcy B."/>
            <person name="Delbecq S."/>
            <person name="Frutos R."/>
            <person name="Silva J.C."/>
            <person name="Sutton R."/>
            <person name="Krause P.J."/>
            <person name="Mamoun C.B."/>
        </authorList>
    </citation>
    <scope>NUCLEOTIDE SEQUENCE [LARGE SCALE GENOMIC DNA]</scope>
    <source>
        <strain evidence="5 6">RI</strain>
    </source>
</reference>
<dbReference type="KEGG" id="bmic:BMR1_03g02105"/>
<dbReference type="OrthoDB" id="3265906at2759"/>
<gene>
    <name evidence="5" type="ORF">BMR1_03g02105</name>
</gene>
<dbReference type="GO" id="GO:0102208">
    <property type="term" value="F:2-polyprenyl-6-hydroxyphenol methylase activity"/>
    <property type="evidence" value="ECO:0007669"/>
    <property type="project" value="UniProtKB-EC"/>
</dbReference>
<sequence length="307" mass="34941">MPICIRIASKSLHLRLSFHCNFQIMSLQSKQHIVKIRPFHTHNDVFEEDYSWSDPNGPMKVLHDYNKVRIPFIIKTQLTQPSYAKDAYLRYLKRRTNGVDSNVLQGLKVFEVGCGGGILSEQLAMLGAKVLAIDSSKKAISHAVKRLEQLNATSHERLNITYVCSDLKLFSYSNDSESCKFSMIVCSEVLEHMSMEEKLLFFSVSTKILSDDGTIIITTPSKSLYSLFANILLAENVFQSVPKGTHCFSMFISHRELLDIAAKYRFQELDSTGLLYIPFCRKFIPVGTKSQLYMTALRKAKDSYLQP</sequence>
<dbReference type="GO" id="GO:0061542">
    <property type="term" value="F:3-demethylubiquinol 3-O-methyltransferase activity"/>
    <property type="evidence" value="ECO:0007669"/>
    <property type="project" value="UniProtKB-EC"/>
</dbReference>
<dbReference type="EC" id="2.1.1.64" evidence="5"/>
<dbReference type="VEuPathDB" id="PiroplasmaDB:BMR1_03g02105"/>
<evidence type="ECO:0000313" key="5">
    <source>
        <dbReference type="EMBL" id="SJK86422.1"/>
    </source>
</evidence>
<dbReference type="CDD" id="cd02440">
    <property type="entry name" value="AdoMet_MTases"/>
    <property type="match status" value="1"/>
</dbReference>
<accession>A0A1R4ABN4</accession>
<dbReference type="GO" id="GO:0010420">
    <property type="term" value="F:polyprenyldihydroxybenzoate methyltransferase activity"/>
    <property type="evidence" value="ECO:0007669"/>
    <property type="project" value="InterPro"/>
</dbReference>
<keyword evidence="2 5" id="KW-0808">Transferase</keyword>
<evidence type="ECO:0000256" key="4">
    <source>
        <dbReference type="ARBA" id="ARBA00022691"/>
    </source>
</evidence>
<reference evidence="5 6" key="1">
    <citation type="journal article" date="2012" name="Nucleic Acids Res.">
        <title>Sequencing of the smallest Apicomplexan genome from the human pathogen Babesia microti.</title>
        <authorList>
            <person name="Cornillot E."/>
            <person name="Hadj-Kaddour K."/>
            <person name="Dassouli A."/>
            <person name="Noel B."/>
            <person name="Ranwez V."/>
            <person name="Vacherie B."/>
            <person name="Augagneur Y."/>
            <person name="Bres V."/>
            <person name="Duclos A."/>
            <person name="Randazzo S."/>
            <person name="Carcy B."/>
            <person name="Debierre-Grockiego F."/>
            <person name="Delbecq S."/>
            <person name="Moubri-Menage K."/>
            <person name="Shams-Eldin H."/>
            <person name="Usmani-Brown S."/>
            <person name="Bringaud F."/>
            <person name="Wincker P."/>
            <person name="Vivares C.P."/>
            <person name="Schwarz R.T."/>
            <person name="Schetters T.P."/>
            <person name="Krause P.J."/>
            <person name="Gorenflot A."/>
            <person name="Berry V."/>
            <person name="Barbe V."/>
            <person name="Ben Mamoun C."/>
        </authorList>
    </citation>
    <scope>NUCLEOTIDE SEQUENCE [LARGE SCALE GENOMIC DNA]</scope>
    <source>
        <strain evidence="5 6">RI</strain>
    </source>
</reference>
<dbReference type="Gene3D" id="3.40.50.150">
    <property type="entry name" value="Vaccinia Virus protein VP39"/>
    <property type="match status" value="1"/>
</dbReference>
<evidence type="ECO:0000256" key="2">
    <source>
        <dbReference type="ARBA" id="ARBA00022679"/>
    </source>
</evidence>
<protein>
    <submittedName>
        <fullName evidence="5">Ubiquinone biosynthesis O-methyltransferase</fullName>
        <ecNumber evidence="5">2.1.1.222</ecNumber>
        <ecNumber evidence="5">2.1.1.64</ecNumber>
    </submittedName>
</protein>
<dbReference type="EC" id="2.1.1.222" evidence="5"/>